<keyword evidence="1" id="KW-0238">DNA-binding</keyword>
<dbReference type="SMART" id="SM00530">
    <property type="entry name" value="HTH_XRE"/>
    <property type="match status" value="1"/>
</dbReference>
<dbReference type="NCBIfam" id="TIGR02607">
    <property type="entry name" value="antidote_HigA"/>
    <property type="match status" value="1"/>
</dbReference>
<dbReference type="PANTHER" id="PTHR36924:SF1">
    <property type="entry name" value="ANTITOXIN HIGA-1"/>
    <property type="match status" value="1"/>
</dbReference>
<dbReference type="PANTHER" id="PTHR36924">
    <property type="entry name" value="ANTITOXIN HIGA-1"/>
    <property type="match status" value="1"/>
</dbReference>
<accession>A0A9D3AYQ5</accession>
<dbReference type="CDD" id="cd00093">
    <property type="entry name" value="HTH_XRE"/>
    <property type="match status" value="1"/>
</dbReference>
<dbReference type="SUPFAM" id="SSF47413">
    <property type="entry name" value="lambda repressor-like DNA-binding domains"/>
    <property type="match status" value="1"/>
</dbReference>
<dbReference type="InterPro" id="IPR001387">
    <property type="entry name" value="Cro/C1-type_HTH"/>
</dbReference>
<proteinExistence type="predicted"/>
<evidence type="ECO:0000313" key="4">
    <source>
        <dbReference type="Proteomes" id="UP000798488"/>
    </source>
</evidence>
<feature type="domain" description="HTH cro/C1-type" evidence="2">
    <location>
        <begin position="26"/>
        <end position="80"/>
    </location>
</feature>
<gene>
    <name evidence="3" type="ORF">SPSYN_00040</name>
</gene>
<dbReference type="PROSITE" id="PS50943">
    <property type="entry name" value="HTH_CROC1"/>
    <property type="match status" value="1"/>
</dbReference>
<sequence length="94" mass="10918">MGLMDYMEEKINHISREFIIHPGETLKEILEDRNMSQRELAIRTGVKEAHISKLVNCLAPISVSFAKRLEDVLGIEATFWINLQQNYEKESSRL</sequence>
<dbReference type="GO" id="GO:0003677">
    <property type="term" value="F:DNA binding"/>
    <property type="evidence" value="ECO:0007669"/>
    <property type="project" value="UniProtKB-KW"/>
</dbReference>
<dbReference type="EMBL" id="LSRS01000001">
    <property type="protein sequence ID" value="KAF1086322.1"/>
    <property type="molecule type" value="Genomic_DNA"/>
</dbReference>
<dbReference type="Gene3D" id="1.10.260.40">
    <property type="entry name" value="lambda repressor-like DNA-binding domains"/>
    <property type="match status" value="1"/>
</dbReference>
<dbReference type="InterPro" id="IPR013430">
    <property type="entry name" value="Toxin_antidote_HigA"/>
</dbReference>
<dbReference type="AlphaFoldDB" id="A0A9D3AYQ5"/>
<name>A0A9D3AYQ5_9FIRM</name>
<dbReference type="Proteomes" id="UP000798488">
    <property type="component" value="Unassembled WGS sequence"/>
</dbReference>
<keyword evidence="4" id="KW-1185">Reference proteome</keyword>
<evidence type="ECO:0000313" key="3">
    <source>
        <dbReference type="EMBL" id="KAF1086322.1"/>
    </source>
</evidence>
<dbReference type="Pfam" id="PF01381">
    <property type="entry name" value="HTH_3"/>
    <property type="match status" value="1"/>
</dbReference>
<evidence type="ECO:0000259" key="2">
    <source>
        <dbReference type="PROSITE" id="PS50943"/>
    </source>
</evidence>
<dbReference type="InterPro" id="IPR010982">
    <property type="entry name" value="Lambda_DNA-bd_dom_sf"/>
</dbReference>
<organism evidence="3 4">
    <name type="scientific">Sporotomaculum syntrophicum</name>
    <dbReference type="NCBI Taxonomy" id="182264"/>
    <lineage>
        <taxon>Bacteria</taxon>
        <taxon>Bacillati</taxon>
        <taxon>Bacillota</taxon>
        <taxon>Clostridia</taxon>
        <taxon>Eubacteriales</taxon>
        <taxon>Desulfallaceae</taxon>
        <taxon>Sporotomaculum</taxon>
    </lineage>
</organism>
<comment type="caution">
    <text evidence="3">The sequence shown here is derived from an EMBL/GenBank/DDBJ whole genome shotgun (WGS) entry which is preliminary data.</text>
</comment>
<evidence type="ECO:0000256" key="1">
    <source>
        <dbReference type="ARBA" id="ARBA00023125"/>
    </source>
</evidence>
<reference evidence="3" key="1">
    <citation type="submission" date="2016-02" db="EMBL/GenBank/DDBJ databases">
        <title>Draft Genome Sequence of Sporotomaculum syntrophicum Strain FB, a Syntrophic Benzoate Degrader.</title>
        <authorList>
            <person name="Nobu M.K."/>
            <person name="Narihiro T."/>
            <person name="Qiu Y.-L."/>
            <person name="Ohashi A."/>
            <person name="Liu W.-T."/>
            <person name="Yuji S."/>
        </authorList>
    </citation>
    <scope>NUCLEOTIDE SEQUENCE</scope>
    <source>
        <strain evidence="3">FB</strain>
    </source>
</reference>
<protein>
    <submittedName>
        <fullName evidence="3">Helix-turn-helix domain protein</fullName>
    </submittedName>
</protein>